<feature type="modified residue" description="4-aspartylphosphate" evidence="4">
    <location>
        <position position="555"/>
    </location>
</feature>
<dbReference type="InterPro" id="IPR004358">
    <property type="entry name" value="Sig_transdc_His_kin-like_C"/>
</dbReference>
<dbReference type="InterPro" id="IPR000700">
    <property type="entry name" value="PAS-assoc_C"/>
</dbReference>
<dbReference type="NCBIfam" id="TIGR00229">
    <property type="entry name" value="sensory_box"/>
    <property type="match status" value="1"/>
</dbReference>
<dbReference type="PROSITE" id="PS50109">
    <property type="entry name" value="HIS_KIN"/>
    <property type="match status" value="1"/>
</dbReference>
<evidence type="ECO:0000313" key="9">
    <source>
        <dbReference type="Proteomes" id="UP000478837"/>
    </source>
</evidence>
<dbReference type="SUPFAM" id="SSF55874">
    <property type="entry name" value="ATPase domain of HSP90 chaperone/DNA topoisomerase II/histidine kinase"/>
    <property type="match status" value="1"/>
</dbReference>
<dbReference type="EC" id="2.7.13.3" evidence="2"/>
<dbReference type="CDD" id="cd00130">
    <property type="entry name" value="PAS"/>
    <property type="match status" value="1"/>
</dbReference>
<dbReference type="InterPro" id="IPR000014">
    <property type="entry name" value="PAS"/>
</dbReference>
<comment type="caution">
    <text evidence="8">The sequence shown here is derived from an EMBL/GenBank/DDBJ whole genome shotgun (WGS) entry which is preliminary data.</text>
</comment>
<dbReference type="Gene3D" id="3.30.565.10">
    <property type="entry name" value="Histidine kinase-like ATPase, C-terminal domain"/>
    <property type="match status" value="1"/>
</dbReference>
<dbReference type="Pfam" id="PF00072">
    <property type="entry name" value="Response_reg"/>
    <property type="match status" value="1"/>
</dbReference>
<dbReference type="InterPro" id="IPR050956">
    <property type="entry name" value="2C_system_His_kinase"/>
</dbReference>
<dbReference type="Pfam" id="PF08447">
    <property type="entry name" value="PAS_3"/>
    <property type="match status" value="1"/>
</dbReference>
<dbReference type="SUPFAM" id="SSF55785">
    <property type="entry name" value="PYP-like sensor domain (PAS domain)"/>
    <property type="match status" value="1"/>
</dbReference>
<evidence type="ECO:0000313" key="8">
    <source>
        <dbReference type="EMBL" id="NDW22162.1"/>
    </source>
</evidence>
<dbReference type="InterPro" id="IPR036097">
    <property type="entry name" value="HisK_dim/P_sf"/>
</dbReference>
<dbReference type="SMART" id="SM00091">
    <property type="entry name" value="PAS"/>
    <property type="match status" value="1"/>
</dbReference>
<dbReference type="InterPro" id="IPR003661">
    <property type="entry name" value="HisK_dim/P_dom"/>
</dbReference>
<dbReference type="InterPro" id="IPR003594">
    <property type="entry name" value="HATPase_dom"/>
</dbReference>
<dbReference type="InterPro" id="IPR001610">
    <property type="entry name" value="PAC"/>
</dbReference>
<name>A0A6L9MVD7_9ALTE</name>
<dbReference type="PRINTS" id="PR00344">
    <property type="entry name" value="BCTRLSENSOR"/>
</dbReference>
<evidence type="ECO:0000256" key="2">
    <source>
        <dbReference type="ARBA" id="ARBA00012438"/>
    </source>
</evidence>
<dbReference type="Proteomes" id="UP000478837">
    <property type="component" value="Unassembled WGS sequence"/>
</dbReference>
<dbReference type="SMART" id="SM00387">
    <property type="entry name" value="HATPase_c"/>
    <property type="match status" value="1"/>
</dbReference>
<dbReference type="InterPro" id="IPR035965">
    <property type="entry name" value="PAS-like_dom_sf"/>
</dbReference>
<dbReference type="PANTHER" id="PTHR43719:SF28">
    <property type="entry name" value="PEROXIDE STRESS-ACTIVATED HISTIDINE KINASE MAK1-RELATED"/>
    <property type="match status" value="1"/>
</dbReference>
<proteinExistence type="predicted"/>
<reference evidence="8 9" key="1">
    <citation type="submission" date="2020-01" db="EMBL/GenBank/DDBJ databases">
        <title>Genomes of bacteria type strains.</title>
        <authorList>
            <person name="Chen J."/>
            <person name="Zhu S."/>
            <person name="Yang J."/>
        </authorList>
    </citation>
    <scope>NUCLEOTIDE SEQUENCE [LARGE SCALE GENOMIC DNA]</scope>
    <source>
        <strain evidence="8 9">LMG 22958</strain>
    </source>
</reference>
<feature type="domain" description="Histidine kinase" evidence="5">
    <location>
        <begin position="267"/>
        <end position="481"/>
    </location>
</feature>
<feature type="domain" description="PAC" evidence="7">
    <location>
        <begin position="203"/>
        <end position="256"/>
    </location>
</feature>
<dbReference type="Gene3D" id="3.30.450.20">
    <property type="entry name" value="PAS domain"/>
    <property type="match status" value="1"/>
</dbReference>
<evidence type="ECO:0000256" key="3">
    <source>
        <dbReference type="ARBA" id="ARBA00022553"/>
    </source>
</evidence>
<sequence>MKWEAPLGKFDIFENSGSVFAVEWSDEKCLIMQSFSSNIRLWLSQDTLTRNKFPTVFVYPQDAVSRATLIQNIKQNSQSSIKYGFRNLNGGITYVCEELLSDTNGIVTSIFTDITETYQHNLEVSEVSERLELVLEGTRLGMWDWNPQTNDVVFDERWANMLGLRHCDLTQTLSDWENRVHPDDIEGCFTDIMAHVNGEVGFYENTHRVMHADGNWRYILDRGRVVKRDASGNPIRFTGTHTDVTELKKAELRAQESLSAKNKFFARMSHEIRTPLHGILGTADILTKKNLPSDAEHLVQIINDSGEQLQILLNDLLDVAKIEEDTLEISIKRCDIVKSLKTVFNLFKQKAESKGLEYTFVNNTPTASIFIHTDPSRINQIISNVISNSIKFTNNGFVKLTIDVVGGEFFVHVEDSGIGIKDTSLIFNPYTQEGTVASKSMGTGLGLSIVKSLCEKLTIQLHIDSVPKRGTCFRFNLGRVIKTATTAKKMNKAESQEKTGVSNKKVLVVDDNDINLLIAKTMLGECFEIVEIAQSGKTAIDLVSKHRNYDLIFMDLNMPEMDGIETSEKINQLNLANPPIIVAQTADATEEAKALLKTASIDNIITKPFTKEKLTALIHSLNIRARPS</sequence>
<dbReference type="SMART" id="SM00086">
    <property type="entry name" value="PAC"/>
    <property type="match status" value="1"/>
</dbReference>
<dbReference type="AlphaFoldDB" id="A0A6L9MVD7"/>
<comment type="catalytic activity">
    <reaction evidence="1">
        <text>ATP + protein L-histidine = ADP + protein N-phospho-L-histidine.</text>
        <dbReference type="EC" id="2.7.13.3"/>
    </reaction>
</comment>
<organism evidence="8 9">
    <name type="scientific">Alteromonas hispanica</name>
    <dbReference type="NCBI Taxonomy" id="315421"/>
    <lineage>
        <taxon>Bacteria</taxon>
        <taxon>Pseudomonadati</taxon>
        <taxon>Pseudomonadota</taxon>
        <taxon>Gammaproteobacteria</taxon>
        <taxon>Alteromonadales</taxon>
        <taxon>Alteromonadaceae</taxon>
        <taxon>Alteromonas/Salinimonas group</taxon>
        <taxon>Alteromonas</taxon>
    </lineage>
</organism>
<accession>A0A6L9MVD7</accession>
<evidence type="ECO:0000259" key="5">
    <source>
        <dbReference type="PROSITE" id="PS50109"/>
    </source>
</evidence>
<dbReference type="CDD" id="cd00082">
    <property type="entry name" value="HisKA"/>
    <property type="match status" value="1"/>
</dbReference>
<evidence type="ECO:0000256" key="1">
    <source>
        <dbReference type="ARBA" id="ARBA00000085"/>
    </source>
</evidence>
<dbReference type="PANTHER" id="PTHR43719">
    <property type="entry name" value="TWO-COMPONENT HISTIDINE KINASE"/>
    <property type="match status" value="1"/>
</dbReference>
<dbReference type="InterPro" id="IPR011006">
    <property type="entry name" value="CheY-like_superfamily"/>
</dbReference>
<feature type="domain" description="Response regulatory" evidence="6">
    <location>
        <begin position="505"/>
        <end position="622"/>
    </location>
</feature>
<dbReference type="InterPro" id="IPR005467">
    <property type="entry name" value="His_kinase_dom"/>
</dbReference>
<dbReference type="InterPro" id="IPR036890">
    <property type="entry name" value="HATPase_C_sf"/>
</dbReference>
<dbReference type="CDD" id="cd17546">
    <property type="entry name" value="REC_hyHK_CKI1_RcsC-like"/>
    <property type="match status" value="1"/>
</dbReference>
<dbReference type="SMART" id="SM00388">
    <property type="entry name" value="HisKA"/>
    <property type="match status" value="1"/>
</dbReference>
<dbReference type="InterPro" id="IPR013655">
    <property type="entry name" value="PAS_fold_3"/>
</dbReference>
<dbReference type="PROSITE" id="PS50113">
    <property type="entry name" value="PAC"/>
    <property type="match status" value="1"/>
</dbReference>
<dbReference type="Pfam" id="PF00512">
    <property type="entry name" value="HisKA"/>
    <property type="match status" value="1"/>
</dbReference>
<dbReference type="Pfam" id="PF02518">
    <property type="entry name" value="HATPase_c"/>
    <property type="match status" value="1"/>
</dbReference>
<keyword evidence="9" id="KW-1185">Reference proteome</keyword>
<dbReference type="InterPro" id="IPR001789">
    <property type="entry name" value="Sig_transdc_resp-reg_receiver"/>
</dbReference>
<protein>
    <recommendedName>
        <fullName evidence="2">histidine kinase</fullName>
        <ecNumber evidence="2">2.7.13.3</ecNumber>
    </recommendedName>
</protein>
<dbReference type="SUPFAM" id="SSF52172">
    <property type="entry name" value="CheY-like"/>
    <property type="match status" value="1"/>
</dbReference>
<dbReference type="PROSITE" id="PS50110">
    <property type="entry name" value="RESPONSE_REGULATORY"/>
    <property type="match status" value="1"/>
</dbReference>
<dbReference type="RefSeq" id="WP_163112012.1">
    <property type="nucleotide sequence ID" value="NZ_JAAAWP010000006.1"/>
</dbReference>
<evidence type="ECO:0000256" key="4">
    <source>
        <dbReference type="PROSITE-ProRule" id="PRU00169"/>
    </source>
</evidence>
<keyword evidence="3 4" id="KW-0597">Phosphoprotein</keyword>
<dbReference type="EMBL" id="JAAAWP010000006">
    <property type="protein sequence ID" value="NDW22162.1"/>
    <property type="molecule type" value="Genomic_DNA"/>
</dbReference>
<dbReference type="SMART" id="SM00448">
    <property type="entry name" value="REC"/>
    <property type="match status" value="1"/>
</dbReference>
<dbReference type="SUPFAM" id="SSF47384">
    <property type="entry name" value="Homodimeric domain of signal transducing histidine kinase"/>
    <property type="match status" value="1"/>
</dbReference>
<dbReference type="Gene3D" id="3.40.50.2300">
    <property type="match status" value="1"/>
</dbReference>
<dbReference type="Gene3D" id="1.10.287.130">
    <property type="match status" value="1"/>
</dbReference>
<gene>
    <name evidence="8" type="ORF">GTW09_11565</name>
</gene>
<evidence type="ECO:0000259" key="7">
    <source>
        <dbReference type="PROSITE" id="PS50113"/>
    </source>
</evidence>
<dbReference type="GO" id="GO:0000155">
    <property type="term" value="F:phosphorelay sensor kinase activity"/>
    <property type="evidence" value="ECO:0007669"/>
    <property type="project" value="InterPro"/>
</dbReference>
<evidence type="ECO:0000259" key="6">
    <source>
        <dbReference type="PROSITE" id="PS50110"/>
    </source>
</evidence>